<dbReference type="InterPro" id="IPR003594">
    <property type="entry name" value="HATPase_dom"/>
</dbReference>
<protein>
    <submittedName>
        <fullName evidence="3">7TM diverse intracellular signaling</fullName>
    </submittedName>
</protein>
<proteinExistence type="predicted"/>
<feature type="transmembrane region" description="Helical" evidence="1">
    <location>
        <begin position="281"/>
        <end position="299"/>
    </location>
</feature>
<dbReference type="Proteomes" id="UP000013984">
    <property type="component" value="Unassembled WGS sequence"/>
</dbReference>
<evidence type="ECO:0000313" key="4">
    <source>
        <dbReference type="Proteomes" id="UP000013984"/>
    </source>
</evidence>
<dbReference type="SUPFAM" id="SSF55785">
    <property type="entry name" value="PYP-like sensor domain (PAS domain)"/>
    <property type="match status" value="1"/>
</dbReference>
<dbReference type="NCBIfam" id="TIGR00229">
    <property type="entry name" value="sensory_box"/>
    <property type="match status" value="1"/>
</dbReference>
<feature type="transmembrane region" description="Helical" evidence="1">
    <location>
        <begin position="250"/>
        <end position="269"/>
    </location>
</feature>
<sequence length="704" mass="82982">MFFRHVKYFFLILLVFLPGILLSESAISLHTQVLGKPIWQEVFVLEDKDQSLSEKSITSGSLDSQFRKIPSPNLGFTKSTFWVRFEVKNPTEDLIRWNLVYDFPLLDEVQIYGNSLPKTLIRNLGDIHPFSERNLDYRNPVFPLETLPGSVSIYYLRIQSESTVPLTLVIWTEREFYDQLNKEQMIFGLFYGILFVMIAYNFFIYIFTYEKSYLFYLFFISSIFFFHLINNGFAFQYLWPNWIFWGNYSLPFFICVSCIAGISFTNNYLSLKKHLPKISKLMWVWAGILFLFSGITFFLHYRIAMIISILLTVPSALIMVFSGTSTYFTNVRTARYYLISWSFFLLGVVLYSLKSLGFLPDNQITRWTIQIGTALQTILLSLGLADRINFLTRSLREHIRELSHAKLKIEESEKRFREIFQGSDEVILMMNENFEIINANRALSKHMGFRLDDLRGKKITEFLYTGRDQSSDYNVMYVNDKLTDLKMTGSIVNFKTEFEQKYVKEPKEMYCRLQYIDFDETREVLVTMSSQNEDTIIQLIESEKIELSMNNYLRNAELVSQKITSQLAKYLSNVEQTEVRSSIREIIINAVEHGNLNISFEEKSKALLEGNYLEFLQKRQEDPRYSQKRVKIEYSFTREYVAYRITDEGRGFDHKKQMEKTIEEMNEAHQQHGRGILMTKSVFNRIEYNDRGNQVSLIKYLNKD</sequence>
<dbReference type="CDD" id="cd16936">
    <property type="entry name" value="HATPase_RsbW-like"/>
    <property type="match status" value="1"/>
</dbReference>
<dbReference type="Gene3D" id="3.30.450.20">
    <property type="entry name" value="PAS domain"/>
    <property type="match status" value="1"/>
</dbReference>
<dbReference type="SMART" id="SM00091">
    <property type="entry name" value="PAS"/>
    <property type="match status" value="1"/>
</dbReference>
<feature type="domain" description="PAS" evidence="2">
    <location>
        <begin position="412"/>
        <end position="464"/>
    </location>
</feature>
<comment type="caution">
    <text evidence="3">The sequence shown here is derived from an EMBL/GenBank/DDBJ whole genome shotgun (WGS) entry which is preliminary data.</text>
</comment>
<feature type="transmembrane region" description="Helical" evidence="1">
    <location>
        <begin position="305"/>
        <end position="324"/>
    </location>
</feature>
<keyword evidence="1" id="KW-0812">Transmembrane</keyword>
<dbReference type="RefSeq" id="WP_015681649.1">
    <property type="nucleotide sequence ID" value="NZ_AOGZ02000014.1"/>
</dbReference>
<dbReference type="InterPro" id="IPR000014">
    <property type="entry name" value="PAS"/>
</dbReference>
<keyword evidence="1" id="KW-1133">Transmembrane helix</keyword>
<feature type="transmembrane region" description="Helical" evidence="1">
    <location>
        <begin position="185"/>
        <end position="207"/>
    </location>
</feature>
<keyword evidence="1" id="KW-0472">Membrane</keyword>
<reference evidence="3" key="1">
    <citation type="submission" date="2013-04" db="EMBL/GenBank/DDBJ databases">
        <authorList>
            <person name="Harkins D.M."/>
            <person name="Durkin A.S."/>
            <person name="Brinkac L.M."/>
            <person name="Haft D.H."/>
            <person name="Selengut J.D."/>
            <person name="Sanka R."/>
            <person name="DePew J."/>
            <person name="Purushe J."/>
            <person name="Galloway R.L."/>
            <person name="Vinetz J.M."/>
            <person name="Sutton G.G."/>
            <person name="Nierman W.C."/>
            <person name="Fouts D.E."/>
        </authorList>
    </citation>
    <scope>NUCLEOTIDE SEQUENCE [LARGE SCALE GENOMIC DNA]</scope>
    <source>
        <strain evidence="3">CDC</strain>
    </source>
</reference>
<evidence type="ECO:0000313" key="3">
    <source>
        <dbReference type="EMBL" id="EOQ96301.1"/>
    </source>
</evidence>
<dbReference type="EMBL" id="AOGZ02000014">
    <property type="protein sequence ID" value="EOQ96301.1"/>
    <property type="molecule type" value="Genomic_DNA"/>
</dbReference>
<name>R9A267_9LEPT</name>
<evidence type="ECO:0000259" key="2">
    <source>
        <dbReference type="PROSITE" id="PS50112"/>
    </source>
</evidence>
<accession>R9A267</accession>
<dbReference type="AlphaFoldDB" id="R9A267"/>
<dbReference type="PROSITE" id="PS50112">
    <property type="entry name" value="PAS"/>
    <property type="match status" value="1"/>
</dbReference>
<dbReference type="InterPro" id="IPR011623">
    <property type="entry name" value="7TMR_DISM_rcpt_extracell_dom1"/>
</dbReference>
<dbReference type="Gene3D" id="3.30.565.10">
    <property type="entry name" value="Histidine kinase-like ATPase, C-terminal domain"/>
    <property type="match status" value="1"/>
</dbReference>
<dbReference type="InterPro" id="IPR011622">
    <property type="entry name" value="7TMR_DISM_rcpt_extracell_dom2"/>
</dbReference>
<dbReference type="Pfam" id="PF13581">
    <property type="entry name" value="HATPase_c_2"/>
    <property type="match status" value="1"/>
</dbReference>
<organism evidence="3 4">
    <name type="scientific">Leptospira wolbachii serovar Codice str. CDC</name>
    <dbReference type="NCBI Taxonomy" id="1218599"/>
    <lineage>
        <taxon>Bacteria</taxon>
        <taxon>Pseudomonadati</taxon>
        <taxon>Spirochaetota</taxon>
        <taxon>Spirochaetia</taxon>
        <taxon>Leptospirales</taxon>
        <taxon>Leptospiraceae</taxon>
        <taxon>Leptospira</taxon>
    </lineage>
</organism>
<dbReference type="Pfam" id="PF07695">
    <property type="entry name" value="7TMR-DISM_7TM"/>
    <property type="match status" value="1"/>
</dbReference>
<dbReference type="STRING" id="1218599.LEP1GSC195_2182"/>
<feature type="transmembrane region" description="Helical" evidence="1">
    <location>
        <begin position="336"/>
        <end position="353"/>
    </location>
</feature>
<dbReference type="SUPFAM" id="SSF55874">
    <property type="entry name" value="ATPase domain of HSP90 chaperone/DNA topoisomerase II/histidine kinase"/>
    <property type="match status" value="1"/>
</dbReference>
<dbReference type="Gene3D" id="2.60.40.2380">
    <property type="match status" value="1"/>
</dbReference>
<dbReference type="InterPro" id="IPR036890">
    <property type="entry name" value="HATPase_C_sf"/>
</dbReference>
<gene>
    <name evidence="3" type="ORF">LEP1GSC195_2182</name>
</gene>
<dbReference type="Pfam" id="PF07696">
    <property type="entry name" value="7TMR-DISMED2"/>
    <property type="match status" value="1"/>
</dbReference>
<keyword evidence="4" id="KW-1185">Reference proteome</keyword>
<feature type="transmembrane region" description="Helical" evidence="1">
    <location>
        <begin position="214"/>
        <end position="238"/>
    </location>
</feature>
<dbReference type="OrthoDB" id="342319at2"/>
<dbReference type="InterPro" id="IPR035965">
    <property type="entry name" value="PAS-like_dom_sf"/>
</dbReference>
<evidence type="ECO:0000256" key="1">
    <source>
        <dbReference type="SAM" id="Phobius"/>
    </source>
</evidence>